<keyword evidence="1" id="KW-1133">Transmembrane helix</keyword>
<organism evidence="2 3">
    <name type="scientific">Limosilactobacillus reuteri</name>
    <name type="common">Lactobacillus reuteri</name>
    <dbReference type="NCBI Taxonomy" id="1598"/>
    <lineage>
        <taxon>Bacteria</taxon>
        <taxon>Bacillati</taxon>
        <taxon>Bacillota</taxon>
        <taxon>Bacilli</taxon>
        <taxon>Lactobacillales</taxon>
        <taxon>Lactobacillaceae</taxon>
        <taxon>Limosilactobacillus</taxon>
    </lineage>
</organism>
<sequence>MISTAQADYRSDLDLSLVVNFHDILTNIRIKRLLKIILQSLFILQGVILLFFFDSCYIELLPLS</sequence>
<keyword evidence="1" id="KW-0472">Membrane</keyword>
<accession>A0A1S9ADP3</accession>
<dbReference type="AlphaFoldDB" id="A0A1S9ADP3"/>
<feature type="transmembrane region" description="Helical" evidence="1">
    <location>
        <begin position="33"/>
        <end position="53"/>
    </location>
</feature>
<comment type="caution">
    <text evidence="2">The sequence shown here is derived from an EMBL/GenBank/DDBJ whole genome shotgun (WGS) entry which is preliminary data.</text>
</comment>
<keyword evidence="1" id="KW-0812">Transmembrane</keyword>
<reference evidence="3" key="1">
    <citation type="submission" date="2017-04" db="EMBL/GenBank/DDBJ databases">
        <title>Function of individual gut microbiota members based on whole genome sequencing of pure cultures obtained from chicken caecum.</title>
        <authorList>
            <person name="Medvecky M."/>
            <person name="Cejkova D."/>
            <person name="Polansky O."/>
            <person name="Karasova D."/>
            <person name="Kubasova T."/>
            <person name="Cizek A."/>
            <person name="Rychlik I."/>
        </authorList>
    </citation>
    <scope>NUCLEOTIDE SEQUENCE [LARGE SCALE GENOMIC DNA]</scope>
    <source>
        <strain evidence="3">An71</strain>
    </source>
</reference>
<protein>
    <submittedName>
        <fullName evidence="2">Uncharacterized protein</fullName>
    </submittedName>
</protein>
<dbReference type="Proteomes" id="UP000195868">
    <property type="component" value="Unassembled WGS sequence"/>
</dbReference>
<evidence type="ECO:0000256" key="1">
    <source>
        <dbReference type="SAM" id="Phobius"/>
    </source>
</evidence>
<dbReference type="EMBL" id="NFHN01000058">
    <property type="protein sequence ID" value="OUN42487.1"/>
    <property type="molecule type" value="Genomic_DNA"/>
</dbReference>
<evidence type="ECO:0000313" key="2">
    <source>
        <dbReference type="EMBL" id="OUN42487.1"/>
    </source>
</evidence>
<gene>
    <name evidence="2" type="ORF">B5G22_10320</name>
</gene>
<proteinExistence type="predicted"/>
<name>A0A1S9ADP3_LIMRT</name>
<evidence type="ECO:0000313" key="3">
    <source>
        <dbReference type="Proteomes" id="UP000195868"/>
    </source>
</evidence>